<feature type="transmembrane region" description="Helical" evidence="1">
    <location>
        <begin position="6"/>
        <end position="24"/>
    </location>
</feature>
<accession>A0A1Y1JI16</accession>
<comment type="caution">
    <text evidence="2">The sequence shown here is derived from an EMBL/GenBank/DDBJ whole genome shotgun (WGS) entry which is preliminary data.</text>
</comment>
<gene>
    <name evidence="2" type="ORF">PGO_091950</name>
</gene>
<dbReference type="AlphaFoldDB" id="A0A1Y1JI16"/>
<dbReference type="OrthoDB" id="372232at2759"/>
<dbReference type="Proteomes" id="UP000195521">
    <property type="component" value="Unassembled WGS sequence"/>
</dbReference>
<dbReference type="GeneID" id="39747713"/>
<feature type="transmembrane region" description="Helical" evidence="1">
    <location>
        <begin position="192"/>
        <end position="212"/>
    </location>
</feature>
<feature type="transmembrane region" description="Helical" evidence="1">
    <location>
        <begin position="128"/>
        <end position="146"/>
    </location>
</feature>
<evidence type="ECO:0000313" key="2">
    <source>
        <dbReference type="EMBL" id="GAW80995.1"/>
    </source>
</evidence>
<keyword evidence="1" id="KW-1133">Transmembrane helix</keyword>
<sequence>MKEFKLFAFVPLFVLALINIKCIINITQKRYLHFGYHHNPYQRKKNKSKKYAFIGFDKKEYHLINLSKNKITPNNKYIVKKQNSVHVLYSQGFEDGRKELKNNSLNKKGKNLWNKFTSKFLMGFSKDVLIKFFCAGSFCLALYPVYTILINKKIELTIGNIFKENLLCLNIPLKIRRCFLTISLSEFRSSPLFLSTILIASYSLYIILKVYIEKRREEKRIKSAIDAYNKSKDEYINMGTDSTDENDHGADYFDDIQEENYFNKDIY</sequence>
<evidence type="ECO:0000313" key="3">
    <source>
        <dbReference type="Proteomes" id="UP000195521"/>
    </source>
</evidence>
<keyword evidence="1" id="KW-0472">Membrane</keyword>
<keyword evidence="3" id="KW-1185">Reference proteome</keyword>
<dbReference type="RefSeq" id="XP_028543584.1">
    <property type="nucleotide sequence ID" value="XM_028687783.1"/>
</dbReference>
<proteinExistence type="predicted"/>
<reference evidence="3" key="1">
    <citation type="submission" date="2017-04" db="EMBL/GenBank/DDBJ databases">
        <title>Plasmodium gonderi genome.</title>
        <authorList>
            <person name="Arisue N."/>
            <person name="Honma H."/>
            <person name="Kawai S."/>
            <person name="Tougan T."/>
            <person name="Tanabe K."/>
            <person name="Horii T."/>
        </authorList>
    </citation>
    <scope>NUCLEOTIDE SEQUENCE [LARGE SCALE GENOMIC DNA]</scope>
    <source>
        <strain evidence="3">ATCC 30045</strain>
    </source>
</reference>
<dbReference type="EMBL" id="BDQF01000010">
    <property type="protein sequence ID" value="GAW80995.1"/>
    <property type="molecule type" value="Genomic_DNA"/>
</dbReference>
<evidence type="ECO:0000256" key="1">
    <source>
        <dbReference type="SAM" id="Phobius"/>
    </source>
</evidence>
<organism evidence="2 3">
    <name type="scientific">Plasmodium gonderi</name>
    <dbReference type="NCBI Taxonomy" id="77519"/>
    <lineage>
        <taxon>Eukaryota</taxon>
        <taxon>Sar</taxon>
        <taxon>Alveolata</taxon>
        <taxon>Apicomplexa</taxon>
        <taxon>Aconoidasida</taxon>
        <taxon>Haemosporida</taxon>
        <taxon>Plasmodiidae</taxon>
        <taxon>Plasmodium</taxon>
        <taxon>Plasmodium (Plasmodium)</taxon>
    </lineage>
</organism>
<protein>
    <submittedName>
        <fullName evidence="2">Uncharacterized protein</fullName>
    </submittedName>
</protein>
<name>A0A1Y1JI16_PLAGO</name>
<dbReference type="OMA" id="WVSEYLK"/>
<keyword evidence="1" id="KW-0812">Transmembrane</keyword>